<keyword evidence="4" id="KW-1185">Reference proteome</keyword>
<gene>
    <name evidence="3" type="ORF">FA13DRAFT_1709760</name>
</gene>
<name>A0A4Y7TCR4_COPMI</name>
<feature type="region of interest" description="Disordered" evidence="1">
    <location>
        <begin position="477"/>
        <end position="497"/>
    </location>
</feature>
<evidence type="ECO:0000313" key="3">
    <source>
        <dbReference type="EMBL" id="TEB31339.1"/>
    </source>
</evidence>
<feature type="region of interest" description="Disordered" evidence="1">
    <location>
        <begin position="1"/>
        <end position="23"/>
    </location>
</feature>
<dbReference type="Proteomes" id="UP000298030">
    <property type="component" value="Unassembled WGS sequence"/>
</dbReference>
<protein>
    <submittedName>
        <fullName evidence="3">Uncharacterized protein</fullName>
    </submittedName>
</protein>
<dbReference type="AlphaFoldDB" id="A0A4Y7TCR4"/>
<reference evidence="3 4" key="1">
    <citation type="journal article" date="2019" name="Nat. Ecol. Evol.">
        <title>Megaphylogeny resolves global patterns of mushroom evolution.</title>
        <authorList>
            <person name="Varga T."/>
            <person name="Krizsan K."/>
            <person name="Foldi C."/>
            <person name="Dima B."/>
            <person name="Sanchez-Garcia M."/>
            <person name="Sanchez-Ramirez S."/>
            <person name="Szollosi G.J."/>
            <person name="Szarkandi J.G."/>
            <person name="Papp V."/>
            <person name="Albert L."/>
            <person name="Andreopoulos W."/>
            <person name="Angelini C."/>
            <person name="Antonin V."/>
            <person name="Barry K.W."/>
            <person name="Bougher N.L."/>
            <person name="Buchanan P."/>
            <person name="Buyck B."/>
            <person name="Bense V."/>
            <person name="Catcheside P."/>
            <person name="Chovatia M."/>
            <person name="Cooper J."/>
            <person name="Damon W."/>
            <person name="Desjardin D."/>
            <person name="Finy P."/>
            <person name="Geml J."/>
            <person name="Haridas S."/>
            <person name="Hughes K."/>
            <person name="Justo A."/>
            <person name="Karasinski D."/>
            <person name="Kautmanova I."/>
            <person name="Kiss B."/>
            <person name="Kocsube S."/>
            <person name="Kotiranta H."/>
            <person name="LaButti K.M."/>
            <person name="Lechner B.E."/>
            <person name="Liimatainen K."/>
            <person name="Lipzen A."/>
            <person name="Lukacs Z."/>
            <person name="Mihaltcheva S."/>
            <person name="Morgado L.N."/>
            <person name="Niskanen T."/>
            <person name="Noordeloos M.E."/>
            <person name="Ohm R.A."/>
            <person name="Ortiz-Santana B."/>
            <person name="Ovrebo C."/>
            <person name="Racz N."/>
            <person name="Riley R."/>
            <person name="Savchenko A."/>
            <person name="Shiryaev A."/>
            <person name="Soop K."/>
            <person name="Spirin V."/>
            <person name="Szebenyi C."/>
            <person name="Tomsovsky M."/>
            <person name="Tulloss R.E."/>
            <person name="Uehling J."/>
            <person name="Grigoriev I.V."/>
            <person name="Vagvolgyi C."/>
            <person name="Papp T."/>
            <person name="Martin F.M."/>
            <person name="Miettinen O."/>
            <person name="Hibbett D.S."/>
            <person name="Nagy L.G."/>
        </authorList>
    </citation>
    <scope>NUCLEOTIDE SEQUENCE [LARGE SCALE GENOMIC DNA]</scope>
    <source>
        <strain evidence="3 4">FP101781</strain>
    </source>
</reference>
<evidence type="ECO:0000313" key="4">
    <source>
        <dbReference type="Proteomes" id="UP000298030"/>
    </source>
</evidence>
<keyword evidence="2" id="KW-1133">Transmembrane helix</keyword>
<organism evidence="3 4">
    <name type="scientific">Coprinellus micaceus</name>
    <name type="common">Glistening ink-cap mushroom</name>
    <name type="synonym">Coprinus micaceus</name>
    <dbReference type="NCBI Taxonomy" id="71717"/>
    <lineage>
        <taxon>Eukaryota</taxon>
        <taxon>Fungi</taxon>
        <taxon>Dikarya</taxon>
        <taxon>Basidiomycota</taxon>
        <taxon>Agaricomycotina</taxon>
        <taxon>Agaricomycetes</taxon>
        <taxon>Agaricomycetidae</taxon>
        <taxon>Agaricales</taxon>
        <taxon>Agaricineae</taxon>
        <taxon>Psathyrellaceae</taxon>
        <taxon>Coprinellus</taxon>
    </lineage>
</organism>
<keyword evidence="2" id="KW-0472">Membrane</keyword>
<sequence>MHSHPSAEYVDRTGDLGETSKGGLSELLTKQDCRFRRRPTEETCVTRWAPNHLQGVFLVPFSDNNLDGPAPQQETPGIARTGDPLWHKSVVDASVPQGMSMTQRRASPVWTLHASEVALAKTCAKRSHPFIMSRNPRLRPFTTFAIDTTPYQHQAQMMLCDPQSPDEAGSASHGPELVAATVNVGLYILSMVLVRLYFNLKTFSCDLLLTKITVILLTVVSSLQAIFSFLCFYDFSRYLRKKTPNPLTLGCCQLHHRFTHALERGNSQGFLKTAQHIGSEWAQRIFPRIMRKHRSLLYADASTIISSTALVCEVTSCLSLSFLMKEKRKRLVLGNPLREFIDKVVRICIRKVAAIRYGADATRTIYSPNHCPAGNSAFTIAGALLHGIFLCYYPHPRRFRDLEGSYPSLNARKDYGHLVLGRFSRCIPATQEQHEGVIIAAGMHGMRLEGSVVHSNSQSLSYGRQIRSFQRVKRRSAHQDLPISDPAQSPPFSNFAGSQQGTISFGARFKHLSAYMKEFLRLGDSDTGHPKCKRVRIGSGKGVARGALSRESDAGGVSVLEPLCYISEPRRAKFCLFLLQHEFGANGSVDASLPLNATLALFNTALSPPCRWLPRAATPNEKGRFSFITQVG</sequence>
<keyword evidence="2" id="KW-0812">Transmembrane</keyword>
<feature type="transmembrane region" description="Helical" evidence="2">
    <location>
        <begin position="212"/>
        <end position="233"/>
    </location>
</feature>
<evidence type="ECO:0000256" key="1">
    <source>
        <dbReference type="SAM" id="MobiDB-lite"/>
    </source>
</evidence>
<dbReference type="EMBL" id="QPFP01000019">
    <property type="protein sequence ID" value="TEB31339.1"/>
    <property type="molecule type" value="Genomic_DNA"/>
</dbReference>
<feature type="compositionally biased region" description="Polar residues" evidence="1">
    <location>
        <begin position="486"/>
        <end position="497"/>
    </location>
</feature>
<feature type="transmembrane region" description="Helical" evidence="2">
    <location>
        <begin position="177"/>
        <end position="200"/>
    </location>
</feature>
<proteinExistence type="predicted"/>
<evidence type="ECO:0000256" key="2">
    <source>
        <dbReference type="SAM" id="Phobius"/>
    </source>
</evidence>
<accession>A0A4Y7TCR4</accession>
<comment type="caution">
    <text evidence="3">The sequence shown here is derived from an EMBL/GenBank/DDBJ whole genome shotgun (WGS) entry which is preliminary data.</text>
</comment>